<dbReference type="Gene3D" id="3.40.228.10">
    <property type="entry name" value="Dimethylsulfoxide Reductase, domain 2"/>
    <property type="match status" value="1"/>
</dbReference>
<dbReference type="Gene3D" id="3.40.50.740">
    <property type="match status" value="1"/>
</dbReference>
<sequence>MSEEKTRRSICRICHGGCGALVTVRDNTVVAVKGDPESPVSRGWMCVKGLRSADIANHPDRLRVPLKRKGPRGGNQWEEIPWEQALDEIAEKLVSLRNTSGPETIAIGQGTGRHHYLHTVRFANALGTPNWYEPGLAQCFIPRITVSNLTYGDFVVADYYGETRPACILFWAHNPLISSADGELAIAVKRALQSGCRTIAVDPRRSETAQQCEQWLAIRPGTDAALALAMIHTIIERDLYDKDFVEKWTSGFAELKEHVELFTPAWAEGITGIKAEDIVQAARVYATSKPAVLEWGLGIEQNVNSLQTVRALAILRAITGNIDVPGGDILGMHILKAYPTLKDKLPAEAAKKRLGGETFKLLGGWRAYMPSAHIPALFRAMREGDPYRIHALLVFGNNPLLTVANAKGVYEALQKLDLLVVTDLFMTPTAALADYVLPAAFWTEIEHLMGFPLVVENLVHAQPAMARTGECRQDERIMDELSRRLGLPGADTTYRDIYDYQLSPLGITFDELLERGNCCPPLRYRKYEEGGFRTPSHKVELFSSVLKRMGYDPLPSYAEPPESPVSSPDLYQRYPFVLITGSRKREFFHSEHRQVPSLRKYSPDPCAELHVSAAQALGIAQGDWIEISSPRGQVRMRAKVTENIHPSVVSVEHGWWFPERAAEGFGLWESNANVLTCDASPYDPAFGSYQLRGLLCNVRKIEGV</sequence>
<feature type="domain" description="4Fe-4S Mo/W bis-MGD-type" evidence="8">
    <location>
        <begin position="4"/>
        <end position="60"/>
    </location>
</feature>
<evidence type="ECO:0000256" key="2">
    <source>
        <dbReference type="ARBA" id="ARBA00010312"/>
    </source>
</evidence>
<dbReference type="InterPro" id="IPR006656">
    <property type="entry name" value="Mopterin_OxRdtase"/>
</dbReference>
<keyword evidence="4" id="KW-0479">Metal-binding</keyword>
<dbReference type="InterPro" id="IPR006655">
    <property type="entry name" value="Mopterin_OxRdtase_prok_CS"/>
</dbReference>
<evidence type="ECO:0000256" key="7">
    <source>
        <dbReference type="ARBA" id="ARBA00023014"/>
    </source>
</evidence>
<dbReference type="InterPro" id="IPR037949">
    <property type="entry name" value="MopB_CT_Acetylene-hydratase"/>
</dbReference>
<evidence type="ECO:0000256" key="1">
    <source>
        <dbReference type="ARBA" id="ARBA00001942"/>
    </source>
</evidence>
<evidence type="ECO:0000256" key="5">
    <source>
        <dbReference type="ARBA" id="ARBA00023002"/>
    </source>
</evidence>
<reference evidence="9" key="1">
    <citation type="journal article" date="2021" name="bioRxiv">
        <title>Unraveling nitrogen, sulfur and carbon metabolic pathways and microbial community transcriptional responses to substrate deprivation and toxicity stresses in a bioreactor mimicking anoxic brackish coastal sediment conditions.</title>
        <authorList>
            <person name="Martins P.D."/>
            <person name="Echeveste M.J."/>
            <person name="Arshad A."/>
            <person name="Kurth J."/>
            <person name="Ouboter H."/>
            <person name="Jetten M.S.M."/>
            <person name="Welte C.U."/>
        </authorList>
    </citation>
    <scope>NUCLEOTIDE SEQUENCE</scope>
    <source>
        <strain evidence="9">MAG_39</strain>
    </source>
</reference>
<dbReference type="InterPro" id="IPR050612">
    <property type="entry name" value="Prok_Mopterin_Oxidored"/>
</dbReference>
<dbReference type="SMART" id="SM00926">
    <property type="entry name" value="Molybdop_Fe4S4"/>
    <property type="match status" value="1"/>
</dbReference>
<dbReference type="Gene3D" id="2.20.25.90">
    <property type="entry name" value="ADC-like domains"/>
    <property type="match status" value="1"/>
</dbReference>
<evidence type="ECO:0000256" key="3">
    <source>
        <dbReference type="ARBA" id="ARBA00022505"/>
    </source>
</evidence>
<protein>
    <submittedName>
        <fullName evidence="9">Molybdopterin-dependent oxidoreductase</fullName>
    </submittedName>
</protein>
<dbReference type="InterPro" id="IPR006657">
    <property type="entry name" value="MoPterin_dinucl-bd_dom"/>
</dbReference>
<name>A0A953JBB6_9BACT</name>
<evidence type="ECO:0000313" key="9">
    <source>
        <dbReference type="EMBL" id="MBZ0155975.1"/>
    </source>
</evidence>
<dbReference type="SUPFAM" id="SSF53706">
    <property type="entry name" value="Formate dehydrogenase/DMSO reductase, domains 1-3"/>
    <property type="match status" value="1"/>
</dbReference>
<dbReference type="Pfam" id="PF04879">
    <property type="entry name" value="Molybdop_Fe4S4"/>
    <property type="match status" value="1"/>
</dbReference>
<dbReference type="GO" id="GO:0051536">
    <property type="term" value="F:iron-sulfur cluster binding"/>
    <property type="evidence" value="ECO:0007669"/>
    <property type="project" value="UniProtKB-KW"/>
</dbReference>
<keyword evidence="5" id="KW-0560">Oxidoreductase</keyword>
<keyword evidence="3" id="KW-0500">Molybdenum</keyword>
<dbReference type="EMBL" id="JAIOIV010000058">
    <property type="protein sequence ID" value="MBZ0155975.1"/>
    <property type="molecule type" value="Genomic_DNA"/>
</dbReference>
<dbReference type="GO" id="GO:0046872">
    <property type="term" value="F:metal ion binding"/>
    <property type="evidence" value="ECO:0007669"/>
    <property type="project" value="UniProtKB-KW"/>
</dbReference>
<gene>
    <name evidence="9" type="ORF">K8I29_07135</name>
</gene>
<dbReference type="PROSITE" id="PS51669">
    <property type="entry name" value="4FE4S_MOW_BIS_MGD"/>
    <property type="match status" value="1"/>
</dbReference>
<comment type="cofactor">
    <cofactor evidence="1">
        <name>Mo-bis(molybdopterin guanine dinucleotide)</name>
        <dbReference type="ChEBI" id="CHEBI:60539"/>
    </cofactor>
</comment>
<dbReference type="Pfam" id="PF01568">
    <property type="entry name" value="Molydop_binding"/>
    <property type="match status" value="1"/>
</dbReference>
<proteinExistence type="inferred from homology"/>
<dbReference type="GO" id="GO:0018818">
    <property type="term" value="F:acetylene hydratase activity"/>
    <property type="evidence" value="ECO:0007669"/>
    <property type="project" value="InterPro"/>
</dbReference>
<reference evidence="9" key="2">
    <citation type="submission" date="2021-08" db="EMBL/GenBank/DDBJ databases">
        <authorList>
            <person name="Dalcin Martins P."/>
        </authorList>
    </citation>
    <scope>NUCLEOTIDE SEQUENCE</scope>
    <source>
        <strain evidence="9">MAG_39</strain>
    </source>
</reference>
<dbReference type="PROSITE" id="PS00932">
    <property type="entry name" value="MOLYBDOPTERIN_PROK_3"/>
    <property type="match status" value="1"/>
</dbReference>
<keyword evidence="7" id="KW-0411">Iron-sulfur</keyword>
<evidence type="ECO:0000256" key="4">
    <source>
        <dbReference type="ARBA" id="ARBA00022723"/>
    </source>
</evidence>
<dbReference type="Gene3D" id="2.40.40.20">
    <property type="match status" value="1"/>
</dbReference>
<dbReference type="PANTHER" id="PTHR43742:SF6">
    <property type="entry name" value="OXIDOREDUCTASE YYAE-RELATED"/>
    <property type="match status" value="1"/>
</dbReference>
<comment type="caution">
    <text evidence="9">The sequence shown here is derived from an EMBL/GenBank/DDBJ whole genome shotgun (WGS) entry which is preliminary data.</text>
</comment>
<dbReference type="Pfam" id="PF00384">
    <property type="entry name" value="Molybdopterin"/>
    <property type="match status" value="1"/>
</dbReference>
<comment type="similarity">
    <text evidence="2">Belongs to the prokaryotic molybdopterin-containing oxidoreductase family.</text>
</comment>
<evidence type="ECO:0000313" key="10">
    <source>
        <dbReference type="Proteomes" id="UP000705867"/>
    </source>
</evidence>
<dbReference type="Proteomes" id="UP000705867">
    <property type="component" value="Unassembled WGS sequence"/>
</dbReference>
<dbReference type="SUPFAM" id="SSF50692">
    <property type="entry name" value="ADC-like"/>
    <property type="match status" value="1"/>
</dbReference>
<dbReference type="InterPro" id="IPR009010">
    <property type="entry name" value="Asp_de-COase-like_dom_sf"/>
</dbReference>
<evidence type="ECO:0000256" key="6">
    <source>
        <dbReference type="ARBA" id="ARBA00023004"/>
    </source>
</evidence>
<accession>A0A953JBB6</accession>
<dbReference type="GO" id="GO:0016491">
    <property type="term" value="F:oxidoreductase activity"/>
    <property type="evidence" value="ECO:0007669"/>
    <property type="project" value="UniProtKB-KW"/>
</dbReference>
<keyword evidence="6" id="KW-0408">Iron</keyword>
<organism evidence="9 10">
    <name type="scientific">Candidatus Nitrobium versatile</name>
    <dbReference type="NCBI Taxonomy" id="2884831"/>
    <lineage>
        <taxon>Bacteria</taxon>
        <taxon>Pseudomonadati</taxon>
        <taxon>Nitrospirota</taxon>
        <taxon>Nitrospiria</taxon>
        <taxon>Nitrospirales</taxon>
        <taxon>Nitrospiraceae</taxon>
        <taxon>Candidatus Nitrobium</taxon>
    </lineage>
</organism>
<dbReference type="GO" id="GO:0043546">
    <property type="term" value="F:molybdopterin cofactor binding"/>
    <property type="evidence" value="ECO:0007669"/>
    <property type="project" value="InterPro"/>
</dbReference>
<dbReference type="CDD" id="cd02781">
    <property type="entry name" value="MopB_CT_Acetylene-hydratase"/>
    <property type="match status" value="1"/>
</dbReference>
<evidence type="ECO:0000259" key="8">
    <source>
        <dbReference type="PROSITE" id="PS51669"/>
    </source>
</evidence>
<dbReference type="AlphaFoldDB" id="A0A953JBB6"/>
<dbReference type="PANTHER" id="PTHR43742">
    <property type="entry name" value="TRIMETHYLAMINE-N-OXIDE REDUCTASE"/>
    <property type="match status" value="1"/>
</dbReference>
<dbReference type="InterPro" id="IPR006963">
    <property type="entry name" value="Mopterin_OxRdtase_4Fe-4S_dom"/>
</dbReference>